<proteinExistence type="predicted"/>
<evidence type="ECO:0000313" key="2">
    <source>
        <dbReference type="EMBL" id="UVD81775.1"/>
    </source>
</evidence>
<name>A0ABY5RC36_9MOLU</name>
<gene>
    <name evidence="2" type="ORF">NV226_00445</name>
</gene>
<organism evidence="2 3">
    <name type="scientific">Mycoplasma iguanae</name>
    <dbReference type="NCBI Taxonomy" id="292461"/>
    <lineage>
        <taxon>Bacteria</taxon>
        <taxon>Bacillati</taxon>
        <taxon>Mycoplasmatota</taxon>
        <taxon>Mollicutes</taxon>
        <taxon>Mycoplasmataceae</taxon>
        <taxon>Mycoplasma</taxon>
    </lineage>
</organism>
<keyword evidence="3" id="KW-1185">Reference proteome</keyword>
<sequence length="111" mass="13316">MKSIFQNKKAKLSKLLKHFILHLLINYLLLGFWFSTWLGIKLYLSSSDIIVENYANLVLFYLAYACFPILIAYLKVKYNFYGFIYNILIIWLIWLFIIFYVPLAVIYSIRI</sequence>
<feature type="transmembrane region" description="Helical" evidence="1">
    <location>
        <begin position="58"/>
        <end position="76"/>
    </location>
</feature>
<feature type="transmembrane region" description="Helical" evidence="1">
    <location>
        <begin position="83"/>
        <end position="109"/>
    </location>
</feature>
<keyword evidence="1" id="KW-0812">Transmembrane</keyword>
<dbReference type="EMBL" id="CP102734">
    <property type="protein sequence ID" value="UVD81775.1"/>
    <property type="molecule type" value="Genomic_DNA"/>
</dbReference>
<feature type="transmembrane region" description="Helical" evidence="1">
    <location>
        <begin position="20"/>
        <end position="38"/>
    </location>
</feature>
<dbReference type="RefSeq" id="WP_258210949.1">
    <property type="nucleotide sequence ID" value="NZ_CP102734.1"/>
</dbReference>
<accession>A0ABY5RC36</accession>
<keyword evidence="1" id="KW-0472">Membrane</keyword>
<dbReference type="Proteomes" id="UP001059252">
    <property type="component" value="Chromosome"/>
</dbReference>
<evidence type="ECO:0000256" key="1">
    <source>
        <dbReference type="SAM" id="Phobius"/>
    </source>
</evidence>
<keyword evidence="1" id="KW-1133">Transmembrane helix</keyword>
<evidence type="ECO:0000313" key="3">
    <source>
        <dbReference type="Proteomes" id="UP001059252"/>
    </source>
</evidence>
<reference evidence="2" key="1">
    <citation type="submission" date="2022-08" db="EMBL/GenBank/DDBJ databases">
        <title>Complete genome of Mycoplasma iguanae type strain 2327.</title>
        <authorList>
            <person name="Spergser J."/>
        </authorList>
    </citation>
    <scope>NUCLEOTIDE SEQUENCE</scope>
    <source>
        <strain evidence="2">2327</strain>
    </source>
</reference>
<protein>
    <submittedName>
        <fullName evidence="2">Uncharacterized protein</fullName>
    </submittedName>
</protein>